<protein>
    <submittedName>
        <fullName evidence="1">Uncharacterized protein</fullName>
    </submittedName>
</protein>
<evidence type="ECO:0000313" key="1">
    <source>
        <dbReference type="EMBL" id="NLR67918.1"/>
    </source>
</evidence>
<dbReference type="AlphaFoldDB" id="A0A847S490"/>
<gene>
    <name evidence="1" type="ORF">HGH92_26675</name>
</gene>
<comment type="caution">
    <text evidence="1">The sequence shown here is derived from an EMBL/GenBank/DDBJ whole genome shotgun (WGS) entry which is preliminary data.</text>
</comment>
<organism evidence="1 2">
    <name type="scientific">Chitinophaga varians</name>
    <dbReference type="NCBI Taxonomy" id="2202339"/>
    <lineage>
        <taxon>Bacteria</taxon>
        <taxon>Pseudomonadati</taxon>
        <taxon>Bacteroidota</taxon>
        <taxon>Chitinophagia</taxon>
        <taxon>Chitinophagales</taxon>
        <taxon>Chitinophagaceae</taxon>
        <taxon>Chitinophaga</taxon>
    </lineage>
</organism>
<dbReference type="EMBL" id="JABAIA010000003">
    <property type="protein sequence ID" value="NLR67918.1"/>
    <property type="molecule type" value="Genomic_DNA"/>
</dbReference>
<dbReference type="RefSeq" id="WP_168873859.1">
    <property type="nucleotide sequence ID" value="NZ_JABAIA010000003.1"/>
</dbReference>
<dbReference type="Proteomes" id="UP000570474">
    <property type="component" value="Unassembled WGS sequence"/>
</dbReference>
<accession>A0A847S490</accession>
<evidence type="ECO:0000313" key="2">
    <source>
        <dbReference type="Proteomes" id="UP000570474"/>
    </source>
</evidence>
<name>A0A847S490_9BACT</name>
<keyword evidence="2" id="KW-1185">Reference proteome</keyword>
<reference evidence="1 2" key="1">
    <citation type="submission" date="2020-04" db="EMBL/GenBank/DDBJ databases">
        <authorList>
            <person name="Yin C."/>
        </authorList>
    </citation>
    <scope>NUCLEOTIDE SEQUENCE [LARGE SCALE GENOMIC DNA]</scope>
    <source>
        <strain evidence="1 2">Ae27</strain>
    </source>
</reference>
<proteinExistence type="predicted"/>
<sequence length="235" mass="27052">MDNRILQAYNRWLAKEEEFSQRYGRAATSGMDFQKLKWRVLQHIVSQSKRVLLSLDERDELLMVRIKADTLMREINGGRDLSFMQRIGRKLSDVLHPDRKYNNMREIFLQFKNAPLPEHGLNGILSAESSVSNWGNTLMPKRLLRIDSTRPSASTPGQTALESNFNSLRLFQIKYGKKDLEEKSGLRAIYVRQNGNEEKGTTKQSVIEEGHTIKLKKKTAPKPIINDKLIVSVKL</sequence>